<dbReference type="Gene3D" id="3.20.100.10">
    <property type="entry name" value="mRNA triphosphatase Cet1-like"/>
    <property type="match status" value="1"/>
</dbReference>
<evidence type="ECO:0000256" key="6">
    <source>
        <dbReference type="ARBA" id="ARBA00023242"/>
    </source>
</evidence>
<dbReference type="GO" id="GO:0031533">
    <property type="term" value="C:mRNA capping enzyme complex"/>
    <property type="evidence" value="ECO:0007669"/>
    <property type="project" value="UniProtKB-UniRule"/>
</dbReference>
<keyword evidence="4 8" id="KW-0507">mRNA processing</keyword>
<dbReference type="SUPFAM" id="SSF55154">
    <property type="entry name" value="CYTH-like phosphatases"/>
    <property type="match status" value="1"/>
</dbReference>
<dbReference type="InterPro" id="IPR040343">
    <property type="entry name" value="Cet1/Ctl1"/>
</dbReference>
<evidence type="ECO:0000256" key="4">
    <source>
        <dbReference type="ARBA" id="ARBA00022664"/>
    </source>
</evidence>
<evidence type="ECO:0000313" key="11">
    <source>
        <dbReference type="EMBL" id="KAF2034396.1"/>
    </source>
</evidence>
<dbReference type="PANTHER" id="PTHR28118:SF1">
    <property type="entry name" value="POLYNUCLEOTIDE 5'-TRIPHOSPHATASE CTL1-RELATED"/>
    <property type="match status" value="1"/>
</dbReference>
<keyword evidence="5 8" id="KW-0378">Hydrolase</keyword>
<feature type="compositionally biased region" description="Polar residues" evidence="9">
    <location>
        <begin position="20"/>
        <end position="41"/>
    </location>
</feature>
<keyword evidence="8" id="KW-0506">mRNA capping</keyword>
<comment type="function">
    <text evidence="8">First step of mRNA capping. Converts the 5'-triphosphate end of a nascent mRNA chain into a diphosphate end.</text>
</comment>
<dbReference type="EMBL" id="ML978161">
    <property type="protein sequence ID" value="KAF2034396.1"/>
    <property type="molecule type" value="Genomic_DNA"/>
</dbReference>
<dbReference type="Proteomes" id="UP000799777">
    <property type="component" value="Unassembled WGS sequence"/>
</dbReference>
<comment type="cofactor">
    <cofactor evidence="1 8">
        <name>Mg(2+)</name>
        <dbReference type="ChEBI" id="CHEBI:18420"/>
    </cofactor>
</comment>
<dbReference type="AlphaFoldDB" id="A0A9P4LNY5"/>
<dbReference type="CDD" id="cd07470">
    <property type="entry name" value="CYTH-like_mRNA_RTPase"/>
    <property type="match status" value="1"/>
</dbReference>
<keyword evidence="12" id="KW-1185">Reference proteome</keyword>
<comment type="subcellular location">
    <subcellularLocation>
        <location evidence="2 8">Nucleus</location>
    </subcellularLocation>
</comment>
<comment type="caution">
    <text evidence="11">The sequence shown here is derived from an EMBL/GenBank/DDBJ whole genome shotgun (WGS) entry which is preliminary data.</text>
</comment>
<dbReference type="InterPro" id="IPR004206">
    <property type="entry name" value="mRNA_triPase_Cet1"/>
</dbReference>
<dbReference type="InterPro" id="IPR037009">
    <property type="entry name" value="mRNA_triPase_Cet1_sf"/>
</dbReference>
<dbReference type="OrthoDB" id="272147at2759"/>
<sequence>MDISALVNHDDGATVLPRRSLSNSHSISAPSPVTASANLPTPSKPTRRQMPLKRKRHDPKPIWAYLEGEELSPELHRQQEQRQQSRPPPPAIQPQPTPQAHAQPPPPPMAHRNGLPVNGHGVPSKPGAASELSGYERPVSNDAHVYDEVSRKVCDFIWKMAVTNDAVRNAINESQHTQLEIEARWGHVIERQSNGRLRGYHDTETAIKSENMDIKFESTMTMEQHKRMNIYLNAQVQQSMAPGASRPPVKYQHTREVDILYELGQAQFASLPRMVQVLISAQGGRQRIRVTRDQKTNEVIRSMIKVRLGNLEISSPQTEWDYRIGINLEINYPGPLEGLTLAVEHGRTPDSMKRLKDRMSYSWLGAYQVDLTQVQQGPTKNHELELELDSDVLLQNADKVTRKEPNSFESLITGLMNNLRVLSREITPPAPGA</sequence>
<feature type="compositionally biased region" description="Basic residues" evidence="9">
    <location>
        <begin position="45"/>
        <end position="58"/>
    </location>
</feature>
<evidence type="ECO:0000256" key="3">
    <source>
        <dbReference type="ARBA" id="ARBA00006345"/>
    </source>
</evidence>
<feature type="region of interest" description="Disordered" evidence="9">
    <location>
        <begin position="1"/>
        <end position="135"/>
    </location>
</feature>
<proteinExistence type="inferred from homology"/>
<dbReference type="GO" id="GO:0006370">
    <property type="term" value="P:7-methylguanosine mRNA capping"/>
    <property type="evidence" value="ECO:0007669"/>
    <property type="project" value="UniProtKB-UniRule"/>
</dbReference>
<dbReference type="GO" id="GO:0140818">
    <property type="term" value="F:mRNA 5'-triphosphate monophosphatase activity"/>
    <property type="evidence" value="ECO:0007669"/>
    <property type="project" value="UniProtKB-EC"/>
</dbReference>
<feature type="compositionally biased region" description="Pro residues" evidence="9">
    <location>
        <begin position="86"/>
        <end position="109"/>
    </location>
</feature>
<name>A0A9P4LNY5_9PLEO</name>
<accession>A0A9P4LNY5</accession>
<dbReference type="PANTHER" id="PTHR28118">
    <property type="entry name" value="POLYNUCLEOTIDE 5'-TRIPHOSPHATASE-RELATED"/>
    <property type="match status" value="1"/>
</dbReference>
<dbReference type="GO" id="GO:0004651">
    <property type="term" value="F:polynucleotide 5'-phosphatase activity"/>
    <property type="evidence" value="ECO:0007669"/>
    <property type="project" value="UniProtKB-UniRule"/>
</dbReference>
<evidence type="ECO:0000256" key="9">
    <source>
        <dbReference type="SAM" id="MobiDB-lite"/>
    </source>
</evidence>
<dbReference type="EC" id="3.6.1.74" evidence="8"/>
<dbReference type="Pfam" id="PF02940">
    <property type="entry name" value="mRNA_triPase"/>
    <property type="match status" value="1"/>
</dbReference>
<evidence type="ECO:0000259" key="10">
    <source>
        <dbReference type="Pfam" id="PF02940"/>
    </source>
</evidence>
<keyword evidence="6 8" id="KW-0539">Nucleus</keyword>
<gene>
    <name evidence="11" type="ORF">EK21DRAFT_56284</name>
</gene>
<evidence type="ECO:0000256" key="7">
    <source>
        <dbReference type="ARBA" id="ARBA00047740"/>
    </source>
</evidence>
<protein>
    <recommendedName>
        <fullName evidence="8">mRNA-capping enzyme subunit beta</fullName>
        <ecNumber evidence="8">3.6.1.74</ecNumber>
    </recommendedName>
    <alternativeName>
        <fullName evidence="8">mRNA 5'-phosphatase</fullName>
    </alternativeName>
    <alternativeName>
        <fullName evidence="8">mRNA 5'-triphosphate monophosphatase</fullName>
    </alternativeName>
</protein>
<reference evidence="11" key="1">
    <citation type="journal article" date="2020" name="Stud. Mycol.">
        <title>101 Dothideomycetes genomes: a test case for predicting lifestyles and emergence of pathogens.</title>
        <authorList>
            <person name="Haridas S."/>
            <person name="Albert R."/>
            <person name="Binder M."/>
            <person name="Bloem J."/>
            <person name="Labutti K."/>
            <person name="Salamov A."/>
            <person name="Andreopoulos B."/>
            <person name="Baker S."/>
            <person name="Barry K."/>
            <person name="Bills G."/>
            <person name="Bluhm B."/>
            <person name="Cannon C."/>
            <person name="Castanera R."/>
            <person name="Culley D."/>
            <person name="Daum C."/>
            <person name="Ezra D."/>
            <person name="Gonzalez J."/>
            <person name="Henrissat B."/>
            <person name="Kuo A."/>
            <person name="Liang C."/>
            <person name="Lipzen A."/>
            <person name="Lutzoni F."/>
            <person name="Magnuson J."/>
            <person name="Mondo S."/>
            <person name="Nolan M."/>
            <person name="Ohm R."/>
            <person name="Pangilinan J."/>
            <person name="Park H.-J."/>
            <person name="Ramirez L."/>
            <person name="Alfaro M."/>
            <person name="Sun H."/>
            <person name="Tritt A."/>
            <person name="Yoshinaga Y."/>
            <person name="Zwiers L.-H."/>
            <person name="Turgeon B."/>
            <person name="Goodwin S."/>
            <person name="Spatafora J."/>
            <person name="Crous P."/>
            <person name="Grigoriev I."/>
        </authorList>
    </citation>
    <scope>NUCLEOTIDE SEQUENCE</scope>
    <source>
        <strain evidence="11">CBS 110217</strain>
    </source>
</reference>
<feature type="domain" description="mRNA triphosphatase Cet1-like" evidence="10">
    <location>
        <begin position="147"/>
        <end position="388"/>
    </location>
</feature>
<evidence type="ECO:0000256" key="1">
    <source>
        <dbReference type="ARBA" id="ARBA00001946"/>
    </source>
</evidence>
<organism evidence="11 12">
    <name type="scientific">Setomelanomma holmii</name>
    <dbReference type="NCBI Taxonomy" id="210430"/>
    <lineage>
        <taxon>Eukaryota</taxon>
        <taxon>Fungi</taxon>
        <taxon>Dikarya</taxon>
        <taxon>Ascomycota</taxon>
        <taxon>Pezizomycotina</taxon>
        <taxon>Dothideomycetes</taxon>
        <taxon>Pleosporomycetidae</taxon>
        <taxon>Pleosporales</taxon>
        <taxon>Pleosporineae</taxon>
        <taxon>Phaeosphaeriaceae</taxon>
        <taxon>Setomelanomma</taxon>
    </lineage>
</organism>
<dbReference type="InterPro" id="IPR033469">
    <property type="entry name" value="CYTH-like_dom_sf"/>
</dbReference>
<comment type="catalytic activity">
    <reaction evidence="7">
        <text>a 5'-end triphospho-ribonucleoside in mRNA + H2O = a 5'-end diphospho-ribonucleoside in mRNA + phosphate + H(+)</text>
        <dbReference type="Rhea" id="RHEA:67004"/>
        <dbReference type="Rhea" id="RHEA-COMP:17164"/>
        <dbReference type="Rhea" id="RHEA-COMP:17165"/>
        <dbReference type="ChEBI" id="CHEBI:15377"/>
        <dbReference type="ChEBI" id="CHEBI:15378"/>
        <dbReference type="ChEBI" id="CHEBI:43474"/>
        <dbReference type="ChEBI" id="CHEBI:167616"/>
        <dbReference type="ChEBI" id="CHEBI:167618"/>
        <dbReference type="EC" id="3.6.1.74"/>
    </reaction>
    <physiologicalReaction direction="left-to-right" evidence="7">
        <dbReference type="Rhea" id="RHEA:67005"/>
    </physiologicalReaction>
</comment>
<evidence type="ECO:0000256" key="2">
    <source>
        <dbReference type="ARBA" id="ARBA00004123"/>
    </source>
</evidence>
<evidence type="ECO:0000256" key="5">
    <source>
        <dbReference type="ARBA" id="ARBA00022801"/>
    </source>
</evidence>
<evidence type="ECO:0000313" key="12">
    <source>
        <dbReference type="Proteomes" id="UP000799777"/>
    </source>
</evidence>
<comment type="subunit">
    <text evidence="8">Heterodimer. The mRNA-capping enzyme is composed of two separate chains alpha and beta, respectively a mRNA guanylyltransferase and an mRNA 5'-triphosphate monophosphatase.</text>
</comment>
<comment type="similarity">
    <text evidence="3 8">Belongs to the fungal TPase family.</text>
</comment>
<evidence type="ECO:0000256" key="8">
    <source>
        <dbReference type="RuleBase" id="RU367053"/>
    </source>
</evidence>